<reference evidence="2" key="1">
    <citation type="submission" date="2009-09" db="EMBL/GenBank/DDBJ databases">
        <title>The complete chromosome of Sebaldella termitidis ATCC 33386.</title>
        <authorList>
            <consortium name="US DOE Joint Genome Institute (JGI-PGF)"/>
            <person name="Lucas S."/>
            <person name="Copeland A."/>
            <person name="Lapidus A."/>
            <person name="Glavina del Rio T."/>
            <person name="Dalin E."/>
            <person name="Tice H."/>
            <person name="Bruce D."/>
            <person name="Goodwin L."/>
            <person name="Pitluck S."/>
            <person name="Kyrpides N."/>
            <person name="Mavromatis K."/>
            <person name="Ivanova N."/>
            <person name="Mikhailova N."/>
            <person name="Sims D."/>
            <person name="Meincke L."/>
            <person name="Brettin T."/>
            <person name="Detter J.C."/>
            <person name="Han C."/>
            <person name="Larimer F."/>
            <person name="Land M."/>
            <person name="Hauser L."/>
            <person name="Markowitz V."/>
            <person name="Cheng J.F."/>
            <person name="Hugenholtz P."/>
            <person name="Woyke T."/>
            <person name="Wu D."/>
            <person name="Eisen J.A."/>
        </authorList>
    </citation>
    <scope>NUCLEOTIDE SEQUENCE [LARGE SCALE GENOMIC DNA]</scope>
    <source>
        <strain evidence="2">ATCC 33386 / NCTC 11300</strain>
    </source>
</reference>
<protein>
    <submittedName>
        <fullName evidence="1">Uncharacterized protein</fullName>
    </submittedName>
</protein>
<gene>
    <name evidence="1" type="ordered locus">Sterm_1590</name>
</gene>
<dbReference type="HOGENOM" id="CLU_1766737_0_0_0"/>
<evidence type="ECO:0000313" key="1">
    <source>
        <dbReference type="EMBL" id="ACZ08449.1"/>
    </source>
</evidence>
<name>D1AI65_SEBTE</name>
<dbReference type="Proteomes" id="UP000000845">
    <property type="component" value="Chromosome"/>
</dbReference>
<keyword evidence="2" id="KW-1185">Reference proteome</keyword>
<dbReference type="EMBL" id="CP001739">
    <property type="protein sequence ID" value="ACZ08449.1"/>
    <property type="molecule type" value="Genomic_DNA"/>
</dbReference>
<dbReference type="KEGG" id="str:Sterm_1590"/>
<dbReference type="AlphaFoldDB" id="D1AI65"/>
<accession>D1AI65</accession>
<dbReference type="eggNOG" id="ENOG502ZQNZ">
    <property type="taxonomic scope" value="Bacteria"/>
</dbReference>
<sequence length="147" mass="17870">MELPELLLEYLHRKKVRVGFEIIGAEPGMKAYVLIFPIEKKEEQIYRNNLLPIASYEVRYIKHKEEYTDTKWGLDYDYVLEDKDTRIKRFFIERNNENSNLLKVLSEFDIDFEDFKRLNFFDSALTDSPIEYYLKDKSIFPHLWKED</sequence>
<reference evidence="1 2" key="2">
    <citation type="journal article" date="2010" name="Stand. Genomic Sci.">
        <title>Complete genome sequence of Sebaldella termitidis type strain (NCTC 11300).</title>
        <authorList>
            <person name="Harmon-Smith M."/>
            <person name="Celia L."/>
            <person name="Chertkov O."/>
            <person name="Lapidus A."/>
            <person name="Copeland A."/>
            <person name="Glavina Del Rio T."/>
            <person name="Nolan M."/>
            <person name="Lucas S."/>
            <person name="Tice H."/>
            <person name="Cheng J.F."/>
            <person name="Han C."/>
            <person name="Detter J.C."/>
            <person name="Bruce D."/>
            <person name="Goodwin L."/>
            <person name="Pitluck S."/>
            <person name="Pati A."/>
            <person name="Liolios K."/>
            <person name="Ivanova N."/>
            <person name="Mavromatis K."/>
            <person name="Mikhailova N."/>
            <person name="Chen A."/>
            <person name="Palaniappan K."/>
            <person name="Land M."/>
            <person name="Hauser L."/>
            <person name="Chang Y.J."/>
            <person name="Jeffries C.D."/>
            <person name="Brettin T."/>
            <person name="Goker M."/>
            <person name="Beck B."/>
            <person name="Bristow J."/>
            <person name="Eisen J.A."/>
            <person name="Markowitz V."/>
            <person name="Hugenholtz P."/>
            <person name="Kyrpides N.C."/>
            <person name="Klenk H.P."/>
            <person name="Chen F."/>
        </authorList>
    </citation>
    <scope>NUCLEOTIDE SEQUENCE [LARGE SCALE GENOMIC DNA]</scope>
    <source>
        <strain evidence="2">ATCC 33386 / NCTC 11300</strain>
    </source>
</reference>
<organism evidence="1 2">
    <name type="scientific">Sebaldella termitidis (strain ATCC 33386 / NCTC 11300)</name>
    <dbReference type="NCBI Taxonomy" id="526218"/>
    <lineage>
        <taxon>Bacteria</taxon>
        <taxon>Fusobacteriati</taxon>
        <taxon>Fusobacteriota</taxon>
        <taxon>Fusobacteriia</taxon>
        <taxon>Fusobacteriales</taxon>
        <taxon>Leptotrichiaceae</taxon>
        <taxon>Sebaldella</taxon>
    </lineage>
</organism>
<dbReference type="STRING" id="526218.Sterm_1590"/>
<evidence type="ECO:0000313" key="2">
    <source>
        <dbReference type="Proteomes" id="UP000000845"/>
    </source>
</evidence>
<proteinExistence type="predicted"/>
<dbReference type="RefSeq" id="WP_012861045.1">
    <property type="nucleotide sequence ID" value="NC_013517.1"/>
</dbReference>